<accession>A0A2K9V3F7</accession>
<dbReference type="GeneID" id="54987677"/>
<protein>
    <submittedName>
        <fullName evidence="1">Uncharacterized protein</fullName>
    </submittedName>
</protein>
<dbReference type="RefSeq" id="YP_009797265.1">
    <property type="nucleotide sequence ID" value="NC_047912.1"/>
</dbReference>
<evidence type="ECO:0000313" key="2">
    <source>
        <dbReference type="Proteomes" id="UP000241935"/>
    </source>
</evidence>
<dbReference type="Proteomes" id="UP000241935">
    <property type="component" value="Segment"/>
</dbReference>
<evidence type="ECO:0000313" key="1">
    <source>
        <dbReference type="EMBL" id="AUV56586.1"/>
    </source>
</evidence>
<sequence length="123" mass="13858">MEFTSPITLDDITSERILQMKGILAEPVKAPVIASLPDSLWAIENRLGTPCEMIVMPRTPAVLFVGRYDGPIQPASLLNRKYRGRQLYGPILCYGWKGNNIQPMNKDVQTEMLDRLKGTEVRV</sequence>
<proteinExistence type="predicted"/>
<organism evidence="1 2">
    <name type="scientific">Faecalibacterium phage FP_Lugh</name>
    <dbReference type="NCBI Taxonomy" id="2070184"/>
    <lineage>
        <taxon>Viruses</taxon>
        <taxon>Duplodnaviria</taxon>
        <taxon>Heunggongvirae</taxon>
        <taxon>Uroviricota</taxon>
        <taxon>Caudoviricetes</taxon>
        <taxon>Lughvirus</taxon>
        <taxon>Lughvirus lugh</taxon>
    </lineage>
</organism>
<dbReference type="EMBL" id="MG711464">
    <property type="protein sequence ID" value="AUV56586.1"/>
    <property type="molecule type" value="Genomic_DNA"/>
</dbReference>
<keyword evidence="2" id="KW-1185">Reference proteome</keyword>
<reference evidence="1 2" key="1">
    <citation type="submission" date="2017-12" db="EMBL/GenBank/DDBJ databases">
        <title>Phages infecting Faecalibacterium prausnitzii belong to novel viral genera that help decipher intestinal viromes.</title>
        <authorList>
            <person name="Petit M.-A."/>
            <person name="De Paepe M."/>
            <person name="Benevides L."/>
            <person name="Langella P."/>
        </authorList>
    </citation>
    <scope>NUCLEOTIDE SEQUENCE [LARGE SCALE GENOMIC DNA]</scope>
</reference>
<dbReference type="KEGG" id="vg:54987677"/>
<name>A0A2K9V3F7_9CAUD</name>